<reference evidence="2" key="1">
    <citation type="submission" date="2021-01" db="EMBL/GenBank/DDBJ databases">
        <authorList>
            <consortium name="Genoscope - CEA"/>
            <person name="William W."/>
        </authorList>
    </citation>
    <scope>NUCLEOTIDE SEQUENCE</scope>
</reference>
<dbReference type="GO" id="GO:0007033">
    <property type="term" value="P:vacuole organization"/>
    <property type="evidence" value="ECO:0007669"/>
    <property type="project" value="TreeGrafter"/>
</dbReference>
<dbReference type="Proteomes" id="UP000683925">
    <property type="component" value="Unassembled WGS sequence"/>
</dbReference>
<dbReference type="PANTHER" id="PTHR23074">
    <property type="entry name" value="AAA DOMAIN-CONTAINING"/>
    <property type="match status" value="1"/>
</dbReference>
<sequence>MNTSELHQLGEAFEMMQAGKREFLSRFDMETKIAAYQKMKFGYEQIIHFQQELNDQVLNSELNLEIEEYNTQLINFKELLQMNNLEMLYQICNPDKKLSFENDFIQVKQKPKVGDKDILQLESVKNTMKEIALPFKFPQFFQNCCYYYDIILLYGAPNSGKKYLIEQRCIHQIFDFARSMQPSILLIYDLEQIGKQNLNSNRTNLNIFVELLIELDKQRHQESFKFQIIGISSYPWNINPPVRRRFSKRIYIPLPNRQQIVDLLNEKLSNMKHKLTLQQQDQLTNLFQGYTCCDISNILQMAYDQTWNINKQNIQIKSECADNIIEYGDILNVLRKYKQVISEDYINKLEEWKANFDD</sequence>
<dbReference type="Pfam" id="PF00004">
    <property type="entry name" value="AAA"/>
    <property type="match status" value="1"/>
</dbReference>
<dbReference type="EMBL" id="CAJJDP010000001">
    <property type="protein sequence ID" value="CAD8132303.1"/>
    <property type="molecule type" value="Genomic_DNA"/>
</dbReference>
<dbReference type="GO" id="GO:0016887">
    <property type="term" value="F:ATP hydrolysis activity"/>
    <property type="evidence" value="ECO:0007669"/>
    <property type="project" value="InterPro"/>
</dbReference>
<keyword evidence="3" id="KW-1185">Reference proteome</keyword>
<dbReference type="InterPro" id="IPR050304">
    <property type="entry name" value="MT-severing_AAA_ATPase"/>
</dbReference>
<evidence type="ECO:0000313" key="2">
    <source>
        <dbReference type="EMBL" id="CAD8132303.1"/>
    </source>
</evidence>
<feature type="domain" description="ATPase AAA-type core" evidence="1">
    <location>
        <begin position="168"/>
        <end position="254"/>
    </location>
</feature>
<dbReference type="GO" id="GO:0016197">
    <property type="term" value="P:endosomal transport"/>
    <property type="evidence" value="ECO:0007669"/>
    <property type="project" value="TreeGrafter"/>
</dbReference>
<name>A0A8S1RYC6_PAROT</name>
<dbReference type="PANTHER" id="PTHR23074:SF83">
    <property type="entry name" value="VACUOLAR PROTEIN SORTING-ASSOCIATED PROTEIN 4A"/>
    <property type="match status" value="1"/>
</dbReference>
<proteinExistence type="predicted"/>
<dbReference type="AlphaFoldDB" id="A0A8S1RYC6"/>
<comment type="caution">
    <text evidence="2">The sequence shown here is derived from an EMBL/GenBank/DDBJ whole genome shotgun (WGS) entry which is preliminary data.</text>
</comment>
<dbReference type="OrthoDB" id="8803010at2759"/>
<evidence type="ECO:0000259" key="1">
    <source>
        <dbReference type="Pfam" id="PF00004"/>
    </source>
</evidence>
<dbReference type="InterPro" id="IPR003959">
    <property type="entry name" value="ATPase_AAA_core"/>
</dbReference>
<evidence type="ECO:0000313" key="3">
    <source>
        <dbReference type="Proteomes" id="UP000683925"/>
    </source>
</evidence>
<protein>
    <recommendedName>
        <fullName evidence="1">ATPase AAA-type core domain-containing protein</fullName>
    </recommendedName>
</protein>
<dbReference type="OMA" id="YTCCDIS"/>
<dbReference type="GO" id="GO:0005524">
    <property type="term" value="F:ATP binding"/>
    <property type="evidence" value="ECO:0007669"/>
    <property type="project" value="InterPro"/>
</dbReference>
<gene>
    <name evidence="2" type="ORF">POCTA_138.1.T0030365</name>
</gene>
<organism evidence="2 3">
    <name type="scientific">Paramecium octaurelia</name>
    <dbReference type="NCBI Taxonomy" id="43137"/>
    <lineage>
        <taxon>Eukaryota</taxon>
        <taxon>Sar</taxon>
        <taxon>Alveolata</taxon>
        <taxon>Ciliophora</taxon>
        <taxon>Intramacronucleata</taxon>
        <taxon>Oligohymenophorea</taxon>
        <taxon>Peniculida</taxon>
        <taxon>Parameciidae</taxon>
        <taxon>Paramecium</taxon>
    </lineage>
</organism>
<accession>A0A8S1RYC6</accession>